<feature type="transmembrane region" description="Helical" evidence="1">
    <location>
        <begin position="94"/>
        <end position="111"/>
    </location>
</feature>
<accession>A0A7X1AW75</accession>
<proteinExistence type="predicted"/>
<reference evidence="2 3" key="1">
    <citation type="submission" date="2020-07" db="EMBL/GenBank/DDBJ databases">
        <authorList>
            <person name="Feng X."/>
        </authorList>
    </citation>
    <scope>NUCLEOTIDE SEQUENCE [LARGE SCALE GENOMIC DNA]</scope>
    <source>
        <strain evidence="2 3">JCM14086</strain>
    </source>
</reference>
<feature type="transmembrane region" description="Helical" evidence="1">
    <location>
        <begin position="123"/>
        <end position="141"/>
    </location>
</feature>
<comment type="caution">
    <text evidence="2">The sequence shown here is derived from an EMBL/GenBank/DDBJ whole genome shotgun (WGS) entry which is preliminary data.</text>
</comment>
<keyword evidence="1" id="KW-0472">Membrane</keyword>
<feature type="transmembrane region" description="Helical" evidence="1">
    <location>
        <begin position="216"/>
        <end position="240"/>
    </location>
</feature>
<evidence type="ECO:0000313" key="3">
    <source>
        <dbReference type="Proteomes" id="UP000525652"/>
    </source>
</evidence>
<feature type="transmembrane region" description="Helical" evidence="1">
    <location>
        <begin position="284"/>
        <end position="302"/>
    </location>
</feature>
<keyword evidence="2" id="KW-0808">Transferase</keyword>
<dbReference type="Proteomes" id="UP000525652">
    <property type="component" value="Unassembled WGS sequence"/>
</dbReference>
<feature type="transmembrane region" description="Helical" evidence="1">
    <location>
        <begin position="30"/>
        <end position="52"/>
    </location>
</feature>
<dbReference type="Pfam" id="PF14264">
    <property type="entry name" value="Glucos_trans_II"/>
    <property type="match status" value="1"/>
</dbReference>
<dbReference type="EMBL" id="JACHVA010000046">
    <property type="protein sequence ID" value="MBC2601111.1"/>
    <property type="molecule type" value="Genomic_DNA"/>
</dbReference>
<keyword evidence="1" id="KW-1133">Transmembrane helix</keyword>
<evidence type="ECO:0000313" key="2">
    <source>
        <dbReference type="EMBL" id="MBC2601111.1"/>
    </source>
</evidence>
<organism evidence="2 3">
    <name type="scientific">Puniceicoccus vermicola</name>
    <dbReference type="NCBI Taxonomy" id="388746"/>
    <lineage>
        <taxon>Bacteria</taxon>
        <taxon>Pseudomonadati</taxon>
        <taxon>Verrucomicrobiota</taxon>
        <taxon>Opitutia</taxon>
        <taxon>Puniceicoccales</taxon>
        <taxon>Puniceicoccaceae</taxon>
        <taxon>Puniceicoccus</taxon>
    </lineage>
</organism>
<dbReference type="InterPro" id="IPR025686">
    <property type="entry name" value="Glucos_trans_II"/>
</dbReference>
<name>A0A7X1AW75_9BACT</name>
<feature type="transmembrane region" description="Helical" evidence="1">
    <location>
        <begin position="147"/>
        <end position="164"/>
    </location>
</feature>
<dbReference type="AlphaFoldDB" id="A0A7X1AW75"/>
<sequence length="523" mass="57977">MSSEEISYPVGATRGPGGSWKRFCCGEFSAVHFSLLAFLAFATYGFQFLVPAYRADDIIQMQPASGDSMMFLILGRWGYYWIFEHILDTSSGGFVAGFAGLLIQIIASYLVARVIGLRRGGSIFFFCALTTISVLYAYLFSFDSTRLAYPIGNFLAAAGLFLCFRKHPVLGILCFAASPGFYQASIQIAIAGAVGASLKQTLDGKRGFDLINLAKYALLILAGLVLYLVGTKVIYSALGIHLARSDMDLATLLSMENVERFLRLFSSWSIPFFSGFRVEYFSNWVVVPSGVAVLIFIYFVCLKTFSKRLICRGVYALALLLVLLVSPFLLSLAAPLREVFPPRTLFVFGLVYGVIVALPLEDLIGRWFRATGPVIDRWLKRASCGMAVAAGFLLFGHMLLANEYAVDDHLASQADLMAVNRIISRIETVGAAEGLDFSKPIPIYVYAKTPWRKAGPRGDIRSARHPEHARSWIFSFLDERFEPLFGWSSRVEQSKLKPLAEERPAWPDEESVFIHEGAVVVVF</sequence>
<evidence type="ECO:0000256" key="1">
    <source>
        <dbReference type="SAM" id="Phobius"/>
    </source>
</evidence>
<dbReference type="GO" id="GO:0016740">
    <property type="term" value="F:transferase activity"/>
    <property type="evidence" value="ECO:0007669"/>
    <property type="project" value="UniProtKB-KW"/>
</dbReference>
<keyword evidence="1" id="KW-0812">Transmembrane</keyword>
<protein>
    <submittedName>
        <fullName evidence="2">Glucosyltransferase domain-containing protein</fullName>
    </submittedName>
</protein>
<feature type="transmembrane region" description="Helical" evidence="1">
    <location>
        <begin position="381"/>
        <end position="400"/>
    </location>
</feature>
<feature type="transmembrane region" description="Helical" evidence="1">
    <location>
        <begin position="64"/>
        <end position="82"/>
    </location>
</feature>
<gene>
    <name evidence="2" type="ORF">H5P30_04875</name>
</gene>
<dbReference type="RefSeq" id="WP_185691836.1">
    <property type="nucleotide sequence ID" value="NZ_JACHVA010000046.1"/>
</dbReference>
<keyword evidence="3" id="KW-1185">Reference proteome</keyword>
<feature type="transmembrane region" description="Helical" evidence="1">
    <location>
        <begin position="314"/>
        <end position="334"/>
    </location>
</feature>
<feature type="transmembrane region" description="Helical" evidence="1">
    <location>
        <begin position="340"/>
        <end position="360"/>
    </location>
</feature>